<keyword evidence="9" id="KW-0012">Acyltransferase</keyword>
<dbReference type="GO" id="GO:0009246">
    <property type="term" value="P:enterobacterial common antigen biosynthetic process"/>
    <property type="evidence" value="ECO:0007669"/>
    <property type="project" value="TreeGrafter"/>
</dbReference>
<dbReference type="PANTHER" id="PTHR40074:SF2">
    <property type="entry name" value="O-ACETYLTRANSFERASE WECH"/>
    <property type="match status" value="1"/>
</dbReference>
<dbReference type="Proteomes" id="UP000190852">
    <property type="component" value="Unassembled WGS sequence"/>
</dbReference>
<dbReference type="RefSeq" id="WP_079682001.1">
    <property type="nucleotide sequence ID" value="NZ_FUYQ01000001.1"/>
</dbReference>
<keyword evidence="6 7" id="KW-0472">Membrane</keyword>
<organism evidence="9 10">
    <name type="scientific">Parabacteroides chartae</name>
    <dbReference type="NCBI Taxonomy" id="1037355"/>
    <lineage>
        <taxon>Bacteria</taxon>
        <taxon>Pseudomonadati</taxon>
        <taxon>Bacteroidota</taxon>
        <taxon>Bacteroidia</taxon>
        <taxon>Bacteroidales</taxon>
        <taxon>Tannerellaceae</taxon>
        <taxon>Parabacteroides</taxon>
    </lineage>
</organism>
<protein>
    <submittedName>
        <fullName evidence="9">Acyltransferase family protein</fullName>
    </submittedName>
</protein>
<sequence>MSHSDLQSDTIHFLRFPLIVGVVFIHAHLSSDFVNITASDYPVFYVVNEFVSNILVRVSVPLFFFFSGFLFYYKTDFNGITYTRKVKSRIQSLLIPYLIWNIFLLALYYFVQKIPDINALFSGEKERIADFSVVDYLHAFGIGSDFPINYQFWFLRDLIILVVAAPLIFYFIRNTKGYGILLLGVLWLFEDRLPCNLFLLSSLFFFGSGAFFSISKTDFTQVFGKIYYPVVLLYPLMAICDLFLMDQPYAVYFHKATIVVGGICLISVVSIWLKRGMKVNNTLSSASFFVFAMHEPGLKLIKKLAVLQLPHSELVLLLIYWGAPVLMILICLALYKILNTRFPACMKVVTGNRSGV</sequence>
<evidence type="ECO:0000256" key="5">
    <source>
        <dbReference type="ARBA" id="ARBA00022989"/>
    </source>
</evidence>
<dbReference type="InterPro" id="IPR002656">
    <property type="entry name" value="Acyl_transf_3_dom"/>
</dbReference>
<feature type="transmembrane region" description="Helical" evidence="7">
    <location>
        <begin position="12"/>
        <end position="30"/>
    </location>
</feature>
<evidence type="ECO:0000313" key="9">
    <source>
        <dbReference type="EMBL" id="SKB27591.1"/>
    </source>
</evidence>
<feature type="transmembrane region" description="Helical" evidence="7">
    <location>
        <begin position="94"/>
        <end position="111"/>
    </location>
</feature>
<accession>A0A1T4ZXR1</accession>
<dbReference type="EMBL" id="FUYQ01000001">
    <property type="protein sequence ID" value="SKB27591.1"/>
    <property type="molecule type" value="Genomic_DNA"/>
</dbReference>
<evidence type="ECO:0000313" key="10">
    <source>
        <dbReference type="Proteomes" id="UP000190852"/>
    </source>
</evidence>
<feature type="domain" description="Acyltransferase 3" evidence="8">
    <location>
        <begin position="11"/>
        <end position="335"/>
    </location>
</feature>
<feature type="transmembrane region" description="Helical" evidence="7">
    <location>
        <begin position="153"/>
        <end position="172"/>
    </location>
</feature>
<keyword evidence="5 7" id="KW-1133">Transmembrane helix</keyword>
<proteinExistence type="inferred from homology"/>
<evidence type="ECO:0000256" key="3">
    <source>
        <dbReference type="ARBA" id="ARBA00022475"/>
    </source>
</evidence>
<gene>
    <name evidence="9" type="ORF">SAMN05660349_00250</name>
</gene>
<dbReference type="GO" id="GO:0005886">
    <property type="term" value="C:plasma membrane"/>
    <property type="evidence" value="ECO:0007669"/>
    <property type="project" value="UniProtKB-SubCell"/>
</dbReference>
<feature type="transmembrane region" description="Helical" evidence="7">
    <location>
        <begin position="314"/>
        <end position="338"/>
    </location>
</feature>
<feature type="transmembrane region" description="Helical" evidence="7">
    <location>
        <begin position="50"/>
        <end position="73"/>
    </location>
</feature>
<dbReference type="AlphaFoldDB" id="A0A1T4ZXR1"/>
<name>A0A1T4ZXR1_9BACT</name>
<comment type="subcellular location">
    <subcellularLocation>
        <location evidence="1">Cell membrane</location>
        <topology evidence="1">Multi-pass membrane protein</topology>
    </subcellularLocation>
</comment>
<keyword evidence="9" id="KW-0808">Transferase</keyword>
<keyword evidence="3" id="KW-1003">Cell membrane</keyword>
<keyword evidence="4 7" id="KW-0812">Transmembrane</keyword>
<feature type="transmembrane region" description="Helical" evidence="7">
    <location>
        <begin position="226"/>
        <end position="244"/>
    </location>
</feature>
<keyword evidence="10" id="KW-1185">Reference proteome</keyword>
<evidence type="ECO:0000256" key="1">
    <source>
        <dbReference type="ARBA" id="ARBA00004651"/>
    </source>
</evidence>
<dbReference type="GO" id="GO:0016413">
    <property type="term" value="F:O-acetyltransferase activity"/>
    <property type="evidence" value="ECO:0007669"/>
    <property type="project" value="TreeGrafter"/>
</dbReference>
<evidence type="ECO:0000256" key="4">
    <source>
        <dbReference type="ARBA" id="ARBA00022692"/>
    </source>
</evidence>
<evidence type="ECO:0000256" key="6">
    <source>
        <dbReference type="ARBA" id="ARBA00023136"/>
    </source>
</evidence>
<feature type="transmembrane region" description="Helical" evidence="7">
    <location>
        <begin position="256"/>
        <end position="273"/>
    </location>
</feature>
<evidence type="ECO:0000259" key="8">
    <source>
        <dbReference type="Pfam" id="PF01757"/>
    </source>
</evidence>
<evidence type="ECO:0000256" key="7">
    <source>
        <dbReference type="SAM" id="Phobius"/>
    </source>
</evidence>
<evidence type="ECO:0000256" key="2">
    <source>
        <dbReference type="ARBA" id="ARBA00007400"/>
    </source>
</evidence>
<comment type="similarity">
    <text evidence="2">Belongs to the acyltransferase 3 family.</text>
</comment>
<reference evidence="10" key="1">
    <citation type="submission" date="2017-02" db="EMBL/GenBank/DDBJ databases">
        <authorList>
            <person name="Varghese N."/>
            <person name="Submissions S."/>
        </authorList>
    </citation>
    <scope>NUCLEOTIDE SEQUENCE [LARGE SCALE GENOMIC DNA]</scope>
    <source>
        <strain evidence="10">DSM 24967</strain>
    </source>
</reference>
<dbReference type="Pfam" id="PF01757">
    <property type="entry name" value="Acyl_transf_3"/>
    <property type="match status" value="1"/>
</dbReference>
<dbReference type="PANTHER" id="PTHR40074">
    <property type="entry name" value="O-ACETYLTRANSFERASE WECH"/>
    <property type="match status" value="1"/>
</dbReference>
<feature type="transmembrane region" description="Helical" evidence="7">
    <location>
        <begin position="193"/>
        <end position="214"/>
    </location>
</feature>